<evidence type="ECO:0000256" key="1">
    <source>
        <dbReference type="SAM" id="MobiDB-lite"/>
    </source>
</evidence>
<organism evidence="2 3">
    <name type="scientific">Rhizophlyctis rosea</name>
    <dbReference type="NCBI Taxonomy" id="64517"/>
    <lineage>
        <taxon>Eukaryota</taxon>
        <taxon>Fungi</taxon>
        <taxon>Fungi incertae sedis</taxon>
        <taxon>Chytridiomycota</taxon>
        <taxon>Chytridiomycota incertae sedis</taxon>
        <taxon>Chytridiomycetes</taxon>
        <taxon>Rhizophlyctidales</taxon>
        <taxon>Rhizophlyctidaceae</taxon>
        <taxon>Rhizophlyctis</taxon>
    </lineage>
</organism>
<evidence type="ECO:0000313" key="2">
    <source>
        <dbReference type="EMBL" id="KAJ3039354.1"/>
    </source>
</evidence>
<feature type="compositionally biased region" description="Basic and acidic residues" evidence="1">
    <location>
        <begin position="112"/>
        <end position="129"/>
    </location>
</feature>
<dbReference type="Proteomes" id="UP001212841">
    <property type="component" value="Unassembled WGS sequence"/>
</dbReference>
<gene>
    <name evidence="2" type="ORF">HK097_002859</name>
</gene>
<feature type="compositionally biased region" description="Basic and acidic residues" evidence="1">
    <location>
        <begin position="182"/>
        <end position="192"/>
    </location>
</feature>
<reference evidence="2" key="1">
    <citation type="submission" date="2020-05" db="EMBL/GenBank/DDBJ databases">
        <title>Phylogenomic resolution of chytrid fungi.</title>
        <authorList>
            <person name="Stajich J.E."/>
            <person name="Amses K."/>
            <person name="Simmons R."/>
            <person name="Seto K."/>
            <person name="Myers J."/>
            <person name="Bonds A."/>
            <person name="Quandt C.A."/>
            <person name="Barry K."/>
            <person name="Liu P."/>
            <person name="Grigoriev I."/>
            <person name="Longcore J.E."/>
            <person name="James T.Y."/>
        </authorList>
    </citation>
    <scope>NUCLEOTIDE SEQUENCE</scope>
    <source>
        <strain evidence="2">JEL0318</strain>
    </source>
</reference>
<accession>A0AAD5S2X9</accession>
<sequence>MASESERGPRVRVTLEENPPDELLREIRVGRKEEEIQWGGGGRMVLGDGQATIIRPKRRRREPLLAGGRSLHRDKKSQYGAWYIPPPEWSKFHHQNTHKKSQQTHPSKRRSQIQERIDHILSDRAKDDALTLAQHEQDLSSLPAVEVEVRVDADGGDEEGGGGDEGLAKGRLKSVSSRPQTPRRDDGGDGKKGGLLVPGNRGMSFNRPGAAAGAGGRRASMMFSAGGLGVPVQMGRHGSGLLRRGGSRIDMISEDSTAVGA</sequence>
<protein>
    <submittedName>
        <fullName evidence="2">Uncharacterized protein</fullName>
    </submittedName>
</protein>
<keyword evidence="3" id="KW-1185">Reference proteome</keyword>
<dbReference type="AlphaFoldDB" id="A0AAD5S2X9"/>
<evidence type="ECO:0000313" key="3">
    <source>
        <dbReference type="Proteomes" id="UP001212841"/>
    </source>
</evidence>
<proteinExistence type="predicted"/>
<comment type="caution">
    <text evidence="2">The sequence shown here is derived from an EMBL/GenBank/DDBJ whole genome shotgun (WGS) entry which is preliminary data.</text>
</comment>
<feature type="compositionally biased region" description="Basic residues" evidence="1">
    <location>
        <begin position="92"/>
        <end position="111"/>
    </location>
</feature>
<dbReference type="EMBL" id="JADGJD010001643">
    <property type="protein sequence ID" value="KAJ3039354.1"/>
    <property type="molecule type" value="Genomic_DNA"/>
</dbReference>
<name>A0AAD5S2X9_9FUNG</name>
<feature type="region of interest" description="Disordered" evidence="1">
    <location>
        <begin position="87"/>
        <end position="215"/>
    </location>
</feature>